<protein>
    <recommendedName>
        <fullName evidence="3">Phosphoadenosine phosphosulfate reductase</fullName>
    </recommendedName>
</protein>
<gene>
    <name evidence="1" type="ORF">HCZ30_09145</name>
</gene>
<organism evidence="1 2">
    <name type="scientific">Marivivens donghaensis</name>
    <dbReference type="NCBI Taxonomy" id="1699413"/>
    <lineage>
        <taxon>Bacteria</taxon>
        <taxon>Pseudomonadati</taxon>
        <taxon>Pseudomonadota</taxon>
        <taxon>Alphaproteobacteria</taxon>
        <taxon>Rhodobacterales</taxon>
        <taxon>Paracoccaceae</taxon>
        <taxon>Marivivens group</taxon>
        <taxon>Marivivens</taxon>
    </lineage>
</organism>
<dbReference type="EMBL" id="JAATOP010000005">
    <property type="protein sequence ID" value="NIY72602.1"/>
    <property type="molecule type" value="Genomic_DNA"/>
</dbReference>
<reference evidence="1 2" key="1">
    <citation type="submission" date="2020-03" db="EMBL/GenBank/DDBJ databases">
        <title>Bacterial isolates of synthetic phycosphere.</title>
        <authorList>
            <person name="Fu H."/>
            <person name="Moran M.A."/>
        </authorList>
    </citation>
    <scope>NUCLEOTIDE SEQUENCE [LARGE SCALE GENOMIC DNA]</scope>
    <source>
        <strain evidence="1 2">HF1</strain>
    </source>
</reference>
<accession>A0ABX0VZJ9</accession>
<keyword evidence="2" id="KW-1185">Reference proteome</keyword>
<evidence type="ECO:0008006" key="3">
    <source>
        <dbReference type="Google" id="ProtNLM"/>
    </source>
</evidence>
<dbReference type="RefSeq" id="WP_167637981.1">
    <property type="nucleotide sequence ID" value="NZ_JAATOP010000005.1"/>
</dbReference>
<evidence type="ECO:0000313" key="1">
    <source>
        <dbReference type="EMBL" id="NIY72602.1"/>
    </source>
</evidence>
<sequence length="317" mass="36514">MSIELTTDFAGLSNEDWFDALDDVAEEHGHFERVGANHAAAFIDQGKKLLVTFETFPEICEQSEVMEPRGFQAARDFGWSHLAIVARGESWFRDLRLYQYFDRLTDDGFFEDFDEVLFFGTHRGGYAAGAYAVAAPGSRVLSIRPVATLDPQIANWDRRYLEARRTDFSTRYGFAPDMIDATQHTYVVFDPQEDLDAMHAALFTRSNVTKLRMPRMGTKLDHNLDEMGILLPLMEYAMNGDLTAASFAELYRSRRDFVPYLRQFVGWLERKRDYSRAAAICRYVLSEGKRPYFAQRLRQIEEKAAREEKMNATRAAQ</sequence>
<dbReference type="Proteomes" id="UP000709466">
    <property type="component" value="Unassembled WGS sequence"/>
</dbReference>
<proteinExistence type="predicted"/>
<evidence type="ECO:0000313" key="2">
    <source>
        <dbReference type="Proteomes" id="UP000709466"/>
    </source>
</evidence>
<name>A0ABX0VZJ9_9RHOB</name>
<comment type="caution">
    <text evidence="1">The sequence shown here is derived from an EMBL/GenBank/DDBJ whole genome shotgun (WGS) entry which is preliminary data.</text>
</comment>